<comment type="caution">
    <text evidence="2">The sequence shown here is derived from an EMBL/GenBank/DDBJ whole genome shotgun (WGS) entry which is preliminary data.</text>
</comment>
<evidence type="ECO:0000256" key="1">
    <source>
        <dbReference type="SAM" id="Coils"/>
    </source>
</evidence>
<protein>
    <submittedName>
        <fullName evidence="2">Uncharacterized protein</fullName>
    </submittedName>
</protein>
<feature type="coiled-coil region" evidence="1">
    <location>
        <begin position="161"/>
        <end position="188"/>
    </location>
</feature>
<evidence type="ECO:0000313" key="3">
    <source>
        <dbReference type="Proteomes" id="UP001200145"/>
    </source>
</evidence>
<proteinExistence type="predicted"/>
<keyword evidence="1" id="KW-0175">Coiled coil</keyword>
<dbReference type="Proteomes" id="UP001200145">
    <property type="component" value="Unassembled WGS sequence"/>
</dbReference>
<dbReference type="EMBL" id="JAKEVY010000007">
    <property type="protein sequence ID" value="MCF1716850.1"/>
    <property type="molecule type" value="Genomic_DNA"/>
</dbReference>
<evidence type="ECO:0000313" key="2">
    <source>
        <dbReference type="EMBL" id="MCF1716850.1"/>
    </source>
</evidence>
<accession>A0ABS9BNX0</accession>
<organism evidence="2 3">
    <name type="scientific">Flavihumibacter fluminis</name>
    <dbReference type="NCBI Taxonomy" id="2909236"/>
    <lineage>
        <taxon>Bacteria</taxon>
        <taxon>Pseudomonadati</taxon>
        <taxon>Bacteroidota</taxon>
        <taxon>Chitinophagia</taxon>
        <taxon>Chitinophagales</taxon>
        <taxon>Chitinophagaceae</taxon>
        <taxon>Flavihumibacter</taxon>
    </lineage>
</organism>
<dbReference type="RefSeq" id="WP_234868378.1">
    <property type="nucleotide sequence ID" value="NZ_JAKEVY010000007.1"/>
</dbReference>
<sequence length="221" mass="26222">MDKERFLQTYIDIETKTFIKADKNKKLDNLFKDKEIYKIKLTSTDILEIIDCLTIKDIRIRQPLFKHLIYPILSDQVEQNNVNAIKGLLKLDQHLVSYQGYTKDNTYSSWTLLEKGLSISPDDRELLELSEKATRDYLNYTLHELPTGVLYGANGATFEECEELIQEVEKYEILCDKLQRNESELIQECKFYYPAYKTYLSVYKNYKNFDDYLDKECDRPK</sequence>
<gene>
    <name evidence="2" type="ORF">L0U88_19565</name>
</gene>
<reference evidence="2 3" key="1">
    <citation type="submission" date="2022-01" db="EMBL/GenBank/DDBJ databases">
        <title>Flavihumibacter sp. nov., isolated from sediment of a river.</title>
        <authorList>
            <person name="Liu H."/>
        </authorList>
    </citation>
    <scope>NUCLEOTIDE SEQUENCE [LARGE SCALE GENOMIC DNA]</scope>
    <source>
        <strain evidence="2 3">RY-1</strain>
    </source>
</reference>
<keyword evidence="3" id="KW-1185">Reference proteome</keyword>
<name>A0ABS9BNX0_9BACT</name>